<proteinExistence type="inferred from homology"/>
<dbReference type="GO" id="GO:0045936">
    <property type="term" value="P:negative regulation of phosphate metabolic process"/>
    <property type="evidence" value="ECO:0007669"/>
    <property type="project" value="InterPro"/>
</dbReference>
<dbReference type="PIRSF" id="PIRSF003107">
    <property type="entry name" value="PhoU"/>
    <property type="match status" value="1"/>
</dbReference>
<evidence type="ECO:0000256" key="8">
    <source>
        <dbReference type="PIRNR" id="PIRNR003107"/>
    </source>
</evidence>
<evidence type="ECO:0000256" key="2">
    <source>
        <dbReference type="ARBA" id="ARBA00008107"/>
    </source>
</evidence>
<evidence type="ECO:0000256" key="3">
    <source>
        <dbReference type="ARBA" id="ARBA00011738"/>
    </source>
</evidence>
<keyword evidence="5 8" id="KW-0963">Cytoplasm</keyword>
<dbReference type="FunFam" id="1.20.58.220:FF:000004">
    <property type="entry name" value="Phosphate-specific transport system accessory protein PhoU"/>
    <property type="match status" value="1"/>
</dbReference>
<evidence type="ECO:0000313" key="12">
    <source>
        <dbReference type="EMBL" id="VFK06481.1"/>
    </source>
</evidence>
<sequence>MTQHTVHRFDEELERIRNDTMEMGGFVEQQLTSAMAALVASDSVLAKAVRSGDKRINQMNLEIDKNCALLLARRTPVAADLRLVLSSVKIVNDLERIGDESKRIAKIVLMGFDNTQDIASVASLEDMGEQVKRMMHKSLDALARFDAQAAEAVFKEDRKVNSAHNAILSDILIATMMGKQQNTAGILCICWVVRALERIGDHCRNICEHVIYLVKGEDVRYAYPAKPAE</sequence>
<dbReference type="GO" id="GO:0006817">
    <property type="term" value="P:phosphate ion transport"/>
    <property type="evidence" value="ECO:0007669"/>
    <property type="project" value="UniProtKB-KW"/>
</dbReference>
<evidence type="ECO:0000256" key="4">
    <source>
        <dbReference type="ARBA" id="ARBA00022448"/>
    </source>
</evidence>
<reference evidence="11" key="1">
    <citation type="submission" date="2019-02" db="EMBL/GenBank/DDBJ databases">
        <authorList>
            <person name="Gruber-Vodicka R. H."/>
            <person name="Seah K. B. B."/>
        </authorList>
    </citation>
    <scope>NUCLEOTIDE SEQUENCE</scope>
    <source>
        <strain evidence="10">BECK_BZ163</strain>
        <strain evidence="12">BECK_BZ164</strain>
        <strain evidence="11">BECK_BZ165</strain>
    </source>
</reference>
<comment type="subunit">
    <text evidence="3 8">Homodimer.</text>
</comment>
<dbReference type="InterPro" id="IPR038078">
    <property type="entry name" value="PhoU-like_sf"/>
</dbReference>
<protein>
    <recommendedName>
        <fullName evidence="8">Phosphate-specific transport system accessory protein PhoU</fullName>
    </recommendedName>
</protein>
<dbReference type="NCBIfam" id="TIGR02135">
    <property type="entry name" value="phoU_full"/>
    <property type="match status" value="1"/>
</dbReference>
<dbReference type="AlphaFoldDB" id="A0A450TG81"/>
<evidence type="ECO:0000256" key="7">
    <source>
        <dbReference type="ARBA" id="ARBA00056181"/>
    </source>
</evidence>
<dbReference type="GO" id="GO:0030643">
    <property type="term" value="P:intracellular phosphate ion homeostasis"/>
    <property type="evidence" value="ECO:0007669"/>
    <property type="project" value="InterPro"/>
</dbReference>
<keyword evidence="6 8" id="KW-0592">Phosphate transport</keyword>
<feature type="domain" description="PhoU" evidence="9">
    <location>
        <begin position="21"/>
        <end position="108"/>
    </location>
</feature>
<dbReference type="SUPFAM" id="SSF109755">
    <property type="entry name" value="PhoU-like"/>
    <property type="match status" value="1"/>
</dbReference>
<dbReference type="Gene3D" id="1.20.58.220">
    <property type="entry name" value="Phosphate transport system protein phou homolog 2, domain 2"/>
    <property type="match status" value="1"/>
</dbReference>
<dbReference type="EMBL" id="CAADFA010000415">
    <property type="protein sequence ID" value="VFJ66183.1"/>
    <property type="molecule type" value="Genomic_DNA"/>
</dbReference>
<dbReference type="GO" id="GO:0005737">
    <property type="term" value="C:cytoplasm"/>
    <property type="evidence" value="ECO:0007669"/>
    <property type="project" value="UniProtKB-SubCell"/>
</dbReference>
<dbReference type="PANTHER" id="PTHR42930:SF3">
    <property type="entry name" value="PHOSPHATE-SPECIFIC TRANSPORT SYSTEM ACCESSORY PROTEIN PHOU"/>
    <property type="match status" value="1"/>
</dbReference>
<dbReference type="EMBL" id="CAADEZ010000016">
    <property type="protein sequence ID" value="VFJ44365.1"/>
    <property type="molecule type" value="Genomic_DNA"/>
</dbReference>
<gene>
    <name evidence="10" type="ORF">BECKFM1743A_GA0114220_100166</name>
    <name evidence="12" type="ORF">BECKFM1743B_GA0114221_100187</name>
    <name evidence="11" type="ORF">BECKFM1743C_GA0114222_104153</name>
</gene>
<evidence type="ECO:0000313" key="10">
    <source>
        <dbReference type="EMBL" id="VFJ44365.1"/>
    </source>
</evidence>
<evidence type="ECO:0000256" key="5">
    <source>
        <dbReference type="ARBA" id="ARBA00022490"/>
    </source>
</evidence>
<dbReference type="InterPro" id="IPR026022">
    <property type="entry name" value="PhoU_dom"/>
</dbReference>
<comment type="subcellular location">
    <subcellularLocation>
        <location evidence="1 8">Cytoplasm</location>
    </subcellularLocation>
</comment>
<dbReference type="EMBL" id="CAADFL010000018">
    <property type="protein sequence ID" value="VFK06481.1"/>
    <property type="molecule type" value="Genomic_DNA"/>
</dbReference>
<name>A0A450TG81_9GAMM</name>
<comment type="function">
    <text evidence="7 8">Plays a role in the regulation of phosphate uptake.</text>
</comment>
<evidence type="ECO:0000313" key="11">
    <source>
        <dbReference type="EMBL" id="VFJ66183.1"/>
    </source>
</evidence>
<keyword evidence="4 8" id="KW-0813">Transport</keyword>
<feature type="domain" description="PhoU" evidence="9">
    <location>
        <begin position="124"/>
        <end position="210"/>
    </location>
</feature>
<evidence type="ECO:0000256" key="1">
    <source>
        <dbReference type="ARBA" id="ARBA00004496"/>
    </source>
</evidence>
<accession>A0A450TG81</accession>
<organism evidence="11">
    <name type="scientific">Candidatus Kentrum sp. FM</name>
    <dbReference type="NCBI Taxonomy" id="2126340"/>
    <lineage>
        <taxon>Bacteria</taxon>
        <taxon>Pseudomonadati</taxon>
        <taxon>Pseudomonadota</taxon>
        <taxon>Gammaproteobacteria</taxon>
        <taxon>Candidatus Kentrum</taxon>
    </lineage>
</organism>
<dbReference type="Pfam" id="PF01895">
    <property type="entry name" value="PhoU"/>
    <property type="match status" value="2"/>
</dbReference>
<dbReference type="PANTHER" id="PTHR42930">
    <property type="entry name" value="PHOSPHATE-SPECIFIC TRANSPORT SYSTEM ACCESSORY PROTEIN PHOU"/>
    <property type="match status" value="1"/>
</dbReference>
<dbReference type="InterPro" id="IPR028366">
    <property type="entry name" value="PhoU"/>
</dbReference>
<comment type="similarity">
    <text evidence="2 8">Belongs to the PhoU family.</text>
</comment>
<evidence type="ECO:0000256" key="6">
    <source>
        <dbReference type="ARBA" id="ARBA00022592"/>
    </source>
</evidence>
<evidence type="ECO:0000259" key="9">
    <source>
        <dbReference type="Pfam" id="PF01895"/>
    </source>
</evidence>